<dbReference type="Gene3D" id="2.60.120.560">
    <property type="entry name" value="Exo-inulinase, domain 1"/>
    <property type="match status" value="1"/>
</dbReference>
<proteinExistence type="inferred from homology"/>
<gene>
    <name evidence="12" type="primary">scrB</name>
    <name evidence="12" type="ORF">NCTC7688_01015</name>
</gene>
<dbReference type="InterPro" id="IPR006232">
    <property type="entry name" value="Suc6P_hydrolase"/>
</dbReference>
<evidence type="ECO:0000256" key="9">
    <source>
        <dbReference type="RuleBase" id="RU365015"/>
    </source>
</evidence>
<dbReference type="EMBL" id="UHED01000001">
    <property type="protein sequence ID" value="SUM82501.1"/>
    <property type="molecule type" value="Genomic_DNA"/>
</dbReference>
<dbReference type="InterPro" id="IPR023296">
    <property type="entry name" value="Glyco_hydro_beta-prop_sf"/>
</dbReference>
<evidence type="ECO:0000256" key="4">
    <source>
        <dbReference type="ARBA" id="ARBA00019623"/>
    </source>
</evidence>
<dbReference type="CDD" id="cd18623">
    <property type="entry name" value="GH32_ScrB-like"/>
    <property type="match status" value="1"/>
</dbReference>
<dbReference type="GO" id="GO:0004564">
    <property type="term" value="F:beta-fructofuranosidase activity"/>
    <property type="evidence" value="ECO:0007669"/>
    <property type="project" value="UniProtKB-EC"/>
</dbReference>
<reference evidence="12 13" key="1">
    <citation type="submission" date="2018-06" db="EMBL/GenBank/DDBJ databases">
        <authorList>
            <consortium name="Pathogen Informatics"/>
            <person name="Doyle S."/>
        </authorList>
    </citation>
    <scope>NUCLEOTIDE SEQUENCE [LARGE SCALE GENOMIC DNA]</scope>
    <source>
        <strain evidence="12 13">NCTC7688</strain>
    </source>
</reference>
<protein>
    <recommendedName>
        <fullName evidence="4 8">Sucrose-6-phosphate hydrolase</fullName>
        <ecNumber evidence="3 8">3.2.1.26</ecNumber>
    </recommendedName>
    <alternativeName>
        <fullName evidence="7 9">Invertase</fullName>
    </alternativeName>
</protein>
<organism evidence="12 13">
    <name type="scientific">Staphylococcus saprophyticus</name>
    <dbReference type="NCBI Taxonomy" id="29385"/>
    <lineage>
        <taxon>Bacteria</taxon>
        <taxon>Bacillati</taxon>
        <taxon>Bacillota</taxon>
        <taxon>Bacilli</taxon>
        <taxon>Bacillales</taxon>
        <taxon>Staphylococcaceae</taxon>
        <taxon>Staphylococcus</taxon>
    </lineage>
</organism>
<evidence type="ECO:0000313" key="12">
    <source>
        <dbReference type="EMBL" id="SUM82501.1"/>
    </source>
</evidence>
<keyword evidence="9" id="KW-0119">Carbohydrate metabolism</keyword>
<keyword evidence="9" id="KW-0963">Cytoplasm</keyword>
<dbReference type="SUPFAM" id="SSF75005">
    <property type="entry name" value="Arabinanase/levansucrase/invertase"/>
    <property type="match status" value="1"/>
</dbReference>
<dbReference type="InterPro" id="IPR013148">
    <property type="entry name" value="Glyco_hydro_32_N"/>
</dbReference>
<sequence>MVEWTKEARYQKYEDADQQYLAELTERVNQSKYRQTFHIQPKSGLLNDPNGLIYFNGNYYISHQWFPLGPVHGLKYWYTYTSKDLIHFNAVGPTLKPDTNDDSHGVYSGSAFEYNQHLYYMYTANHRDEDWHRISTQQIAKMTKNGEIKKFPKPVISAPPFGYTQHFRDPKVYQKDGTYYAVIAAQNIDKQGRILQYRSSDIVNWEFQGEIQTNLDNFGFMWECPDYFNLNGYDMLLFCPQGIDAEGDQFRNIYQSGYIMGQYDMNQLTMNHGDFHELDHGFDFYAPQTFLDEQGQRILIGWMGLPEINYPTDEDGWAHCLTIPRVLTVDEGNLKQRPIKALEKLRLNEETALGYANKFTKQLHPYEGKQFELIIDILENEATEVYFEVRTSKTETSLITYNTKEQKLTFDRSESGPLPNPVEGTSRSTYLDTPLSQLQLYVDTSSIEIFCNDGERVMSSRIFSGEDATGIKTSTESGQVYLRFTKYDLKGDTQ</sequence>
<dbReference type="InterPro" id="IPR013320">
    <property type="entry name" value="ConA-like_dom_sf"/>
</dbReference>
<comment type="pathway">
    <text evidence="1 9">Glycan biosynthesis; sucrose metabolism.</text>
</comment>
<evidence type="ECO:0000313" key="13">
    <source>
        <dbReference type="Proteomes" id="UP000254707"/>
    </source>
</evidence>
<evidence type="ECO:0000256" key="3">
    <source>
        <dbReference type="ARBA" id="ARBA00012758"/>
    </source>
</evidence>
<keyword evidence="6 8" id="KW-0326">Glycosidase</keyword>
<dbReference type="UniPathway" id="UPA00238"/>
<evidence type="ECO:0000256" key="7">
    <source>
        <dbReference type="ARBA" id="ARBA00033367"/>
    </source>
</evidence>
<dbReference type="InterPro" id="IPR051214">
    <property type="entry name" value="GH32_Enzymes"/>
</dbReference>
<dbReference type="EC" id="3.2.1.26" evidence="3 8"/>
<feature type="domain" description="Glycosyl hydrolase family 32 N-terminal" evidence="10">
    <location>
        <begin position="38"/>
        <end position="338"/>
    </location>
</feature>
<evidence type="ECO:0000256" key="2">
    <source>
        <dbReference type="ARBA" id="ARBA00009902"/>
    </source>
</evidence>
<dbReference type="PROSITE" id="PS00609">
    <property type="entry name" value="GLYCOSYL_HYDROL_F32"/>
    <property type="match status" value="1"/>
</dbReference>
<evidence type="ECO:0000259" key="10">
    <source>
        <dbReference type="Pfam" id="PF00251"/>
    </source>
</evidence>
<dbReference type="SMART" id="SM00640">
    <property type="entry name" value="Glyco_32"/>
    <property type="match status" value="1"/>
</dbReference>
<feature type="domain" description="Glycosyl hydrolase family 32 C-terminal" evidence="11">
    <location>
        <begin position="342"/>
        <end position="480"/>
    </location>
</feature>
<dbReference type="PANTHER" id="PTHR43101:SF1">
    <property type="entry name" value="BETA-FRUCTOSIDASE"/>
    <property type="match status" value="1"/>
</dbReference>
<dbReference type="PANTHER" id="PTHR43101">
    <property type="entry name" value="BETA-FRUCTOSIDASE"/>
    <property type="match status" value="1"/>
</dbReference>
<comment type="function">
    <text evidence="9">Enables the bacterium to metabolize sucrose as a sole carbon source.</text>
</comment>
<dbReference type="Gene3D" id="2.115.10.20">
    <property type="entry name" value="Glycosyl hydrolase domain, family 43"/>
    <property type="match status" value="1"/>
</dbReference>
<dbReference type="AlphaFoldDB" id="A0A380HKX8"/>
<evidence type="ECO:0000256" key="5">
    <source>
        <dbReference type="ARBA" id="ARBA00022801"/>
    </source>
</evidence>
<comment type="catalytic activity">
    <reaction evidence="8">
        <text>Hydrolysis of terminal non-reducing beta-D-fructofuranoside residues in beta-D-fructofuranosides.</text>
        <dbReference type="EC" id="3.2.1.26"/>
    </reaction>
</comment>
<name>A0A380HKX8_STASA</name>
<dbReference type="Pfam" id="PF00251">
    <property type="entry name" value="Glyco_hydro_32N"/>
    <property type="match status" value="1"/>
</dbReference>
<dbReference type="NCBIfam" id="TIGR01322">
    <property type="entry name" value="scrB_fam"/>
    <property type="match status" value="1"/>
</dbReference>
<dbReference type="SUPFAM" id="SSF49899">
    <property type="entry name" value="Concanavalin A-like lectins/glucanases"/>
    <property type="match status" value="1"/>
</dbReference>
<dbReference type="Proteomes" id="UP000254707">
    <property type="component" value="Unassembled WGS sequence"/>
</dbReference>
<dbReference type="InterPro" id="IPR001362">
    <property type="entry name" value="Glyco_hydro_32"/>
</dbReference>
<evidence type="ECO:0000256" key="1">
    <source>
        <dbReference type="ARBA" id="ARBA00004914"/>
    </source>
</evidence>
<dbReference type="Pfam" id="PF08244">
    <property type="entry name" value="Glyco_hydro_32C"/>
    <property type="match status" value="1"/>
</dbReference>
<dbReference type="InterPro" id="IPR018053">
    <property type="entry name" value="Glyco_hydro_32_AS"/>
</dbReference>
<dbReference type="GO" id="GO:0005737">
    <property type="term" value="C:cytoplasm"/>
    <property type="evidence" value="ECO:0007669"/>
    <property type="project" value="UniProtKB-SubCell"/>
</dbReference>
<accession>A0A380HKX8</accession>
<keyword evidence="5 8" id="KW-0378">Hydrolase</keyword>
<evidence type="ECO:0000256" key="6">
    <source>
        <dbReference type="ARBA" id="ARBA00023295"/>
    </source>
</evidence>
<dbReference type="RefSeq" id="WP_115340498.1">
    <property type="nucleotide sequence ID" value="NZ_UHED01000001.1"/>
</dbReference>
<comment type="subcellular location">
    <subcellularLocation>
        <location evidence="9">Cytoplasm</location>
    </subcellularLocation>
</comment>
<evidence type="ECO:0000256" key="8">
    <source>
        <dbReference type="RuleBase" id="RU362110"/>
    </source>
</evidence>
<comment type="similarity">
    <text evidence="2 8">Belongs to the glycosyl hydrolase 32 family.</text>
</comment>
<dbReference type="GO" id="GO:0005985">
    <property type="term" value="P:sucrose metabolic process"/>
    <property type="evidence" value="ECO:0007669"/>
    <property type="project" value="UniProtKB-UniPathway"/>
</dbReference>
<evidence type="ECO:0000259" key="11">
    <source>
        <dbReference type="Pfam" id="PF08244"/>
    </source>
</evidence>
<dbReference type="InterPro" id="IPR013189">
    <property type="entry name" value="Glyco_hydro_32_C"/>
</dbReference>